<evidence type="ECO:0000256" key="2">
    <source>
        <dbReference type="ARBA" id="ARBA00023315"/>
    </source>
</evidence>
<dbReference type="AlphaFoldDB" id="F0RKQ8"/>
<dbReference type="HOGENOM" id="CLU_087235_2_0_0"/>
<keyword evidence="5" id="KW-1185">Reference proteome</keyword>
<dbReference type="SUPFAM" id="SSF55729">
    <property type="entry name" value="Acyl-CoA N-acyltransferases (Nat)"/>
    <property type="match status" value="1"/>
</dbReference>
<dbReference type="RefSeq" id="WP_013615378.1">
    <property type="nucleotide sequence ID" value="NC_015161.1"/>
</dbReference>
<dbReference type="EMBL" id="CP002536">
    <property type="protein sequence ID" value="ADY26770.1"/>
    <property type="molecule type" value="Genomic_DNA"/>
</dbReference>
<organism evidence="4 5">
    <name type="scientific">Deinococcus proteolyticus (strain ATCC 35074 / DSM 20540 / JCM 6276 / NBRC 101906 / NCIMB 13154 / VKM Ac-1939 / CCM 2703 / MRP)</name>
    <dbReference type="NCBI Taxonomy" id="693977"/>
    <lineage>
        <taxon>Bacteria</taxon>
        <taxon>Thermotogati</taxon>
        <taxon>Deinococcota</taxon>
        <taxon>Deinococci</taxon>
        <taxon>Deinococcales</taxon>
        <taxon>Deinococcaceae</taxon>
        <taxon>Deinococcus</taxon>
    </lineage>
</organism>
<dbReference type="PANTHER" id="PTHR43420">
    <property type="entry name" value="ACETYLTRANSFERASE"/>
    <property type="match status" value="1"/>
</dbReference>
<gene>
    <name evidence="4" type="ordered locus">Deipr_1632</name>
</gene>
<evidence type="ECO:0000256" key="1">
    <source>
        <dbReference type="ARBA" id="ARBA00022679"/>
    </source>
</evidence>
<dbReference type="CDD" id="cd04301">
    <property type="entry name" value="NAT_SF"/>
    <property type="match status" value="1"/>
</dbReference>
<dbReference type="OrthoDB" id="5319888at2"/>
<dbReference type="PANTHER" id="PTHR43420:SF47">
    <property type="entry name" value="N-ACETYLTRANSFERASE DOMAIN-CONTAINING PROTEIN"/>
    <property type="match status" value="1"/>
</dbReference>
<dbReference type="PROSITE" id="PS51186">
    <property type="entry name" value="GNAT"/>
    <property type="match status" value="1"/>
</dbReference>
<evidence type="ECO:0000313" key="4">
    <source>
        <dbReference type="EMBL" id="ADY26770.1"/>
    </source>
</evidence>
<dbReference type="GO" id="GO:0016747">
    <property type="term" value="F:acyltransferase activity, transferring groups other than amino-acyl groups"/>
    <property type="evidence" value="ECO:0007669"/>
    <property type="project" value="InterPro"/>
</dbReference>
<evidence type="ECO:0000313" key="5">
    <source>
        <dbReference type="Proteomes" id="UP000007718"/>
    </source>
</evidence>
<reference evidence="5" key="1">
    <citation type="submission" date="2011-02" db="EMBL/GenBank/DDBJ databases">
        <title>The complete sequence of chromosome of Deinococcus proteolyticus DSM 20540.</title>
        <authorList>
            <consortium name="US DOE Joint Genome Institute (JGI-PGF)"/>
            <person name="Lucas S."/>
            <person name="Copeland A."/>
            <person name="Lapidus A."/>
            <person name="Bruce D."/>
            <person name="Goodwin L."/>
            <person name="Pitluck S."/>
            <person name="Kyrpides N."/>
            <person name="Mavromatis K."/>
            <person name="Pagani I."/>
            <person name="Ivanova N."/>
            <person name="Ovchinnikova G."/>
            <person name="Zeytun A."/>
            <person name="Detter J.C."/>
            <person name="Han C."/>
            <person name="Land M."/>
            <person name="Hauser L."/>
            <person name="Markowitz V."/>
            <person name="Cheng J.-F."/>
            <person name="Hugenholtz P."/>
            <person name="Woyke T."/>
            <person name="Wu D."/>
            <person name="Pukall R."/>
            <person name="Steenblock K."/>
            <person name="Brambilla E."/>
            <person name="Klenk H.-P."/>
            <person name="Eisen J.A."/>
        </authorList>
    </citation>
    <scope>NUCLEOTIDE SEQUENCE [LARGE SCALE GENOMIC DNA]</scope>
    <source>
        <strain evidence="5">ATCC 35074 / DSM 20540 / JCM 6276 / NBRC 101906 / NCIMB 13154 / VKM Ac-1939 / CCM 2703 / MRP</strain>
    </source>
</reference>
<evidence type="ECO:0000259" key="3">
    <source>
        <dbReference type="PROSITE" id="PS51186"/>
    </source>
</evidence>
<feature type="domain" description="N-acetyltransferase" evidence="3">
    <location>
        <begin position="2"/>
        <end position="187"/>
    </location>
</feature>
<keyword evidence="2" id="KW-0012">Acyltransferase</keyword>
<accession>F0RKQ8</accession>
<dbReference type="Gene3D" id="3.40.630.30">
    <property type="match status" value="1"/>
</dbReference>
<dbReference type="KEGG" id="dpt:Deipr_1632"/>
<dbReference type="Pfam" id="PF00583">
    <property type="entry name" value="Acetyltransf_1"/>
    <property type="match status" value="1"/>
</dbReference>
<dbReference type="eggNOG" id="COG0456">
    <property type="taxonomic scope" value="Bacteria"/>
</dbReference>
<keyword evidence="1 4" id="KW-0808">Transferase</keyword>
<dbReference type="InterPro" id="IPR000182">
    <property type="entry name" value="GNAT_dom"/>
</dbReference>
<name>F0RKQ8_DEIPM</name>
<reference evidence="4 5" key="2">
    <citation type="journal article" date="2012" name="Stand. Genomic Sci.">
        <title>Complete genome sequence of the orange-red pigmented, radioresistant Deinococcus proteolyticus type strain (MRP(T)).</title>
        <authorList>
            <person name="Copeland A."/>
            <person name="Zeytun A."/>
            <person name="Yassawong M."/>
            <person name="Nolan M."/>
            <person name="Lucas S."/>
            <person name="Hammon N."/>
            <person name="Deshpande S."/>
            <person name="Cheng J.F."/>
            <person name="Han C."/>
            <person name="Tapia R."/>
            <person name="Goodwin L.A."/>
            <person name="Pitluck S."/>
            <person name="Mavromatis K."/>
            <person name="Liolios K."/>
            <person name="Pagani I."/>
            <person name="Ivanova N."/>
            <person name="Mikhailova N."/>
            <person name="Pati A."/>
            <person name="Chen A."/>
            <person name="Palaniappan K."/>
            <person name="Land M."/>
            <person name="Hauser L."/>
            <person name="Jeffries C.D."/>
            <person name="Brambilla E.M."/>
            <person name="Rohde M."/>
            <person name="Sikorski J."/>
            <person name="Pukall R."/>
            <person name="Goker M."/>
            <person name="Detter J.C."/>
            <person name="Woyke T."/>
            <person name="Bristow J."/>
            <person name="Eisen J.A."/>
            <person name="Markowitz V."/>
            <person name="Hugenholtz P."/>
            <person name="Kyrpides N.C."/>
            <person name="Klenk H.P."/>
            <person name="Lapidus A."/>
        </authorList>
    </citation>
    <scope>NUCLEOTIDE SEQUENCE [LARGE SCALE GENOMIC DNA]</scope>
    <source>
        <strain evidence="5">ATCC 35074 / DSM 20540 / JCM 6276 / NBRC 101906 / NCIMB 13154 / VKM Ac-1939 / CCM 2703 / MRP</strain>
    </source>
</reference>
<protein>
    <submittedName>
        <fullName evidence="4">GCN5-related N-acetyltransferase</fullName>
    </submittedName>
</protein>
<dbReference type="InterPro" id="IPR016181">
    <property type="entry name" value="Acyl_CoA_acyltransferase"/>
</dbReference>
<dbReference type="STRING" id="693977.Deipr_1632"/>
<dbReference type="InterPro" id="IPR050680">
    <property type="entry name" value="YpeA/RimI_acetyltransf"/>
</dbReference>
<dbReference type="Proteomes" id="UP000007718">
    <property type="component" value="Chromosome"/>
</dbReference>
<proteinExistence type="predicted"/>
<sequence length="187" mass="20005">MLTFRPAAPADAPFAAPLIQEAYGPLGLALTAQADEAGAVRVLEDWFRGPQHRLGYGVTLLALGETGTPLGLLLRYSGDDAARLEEPLREYLRGLGQAADFPTEARRGELYLDALAVAPAARGRGVGLALLHEAQREAVRLGLSGAALLVEPHNPAQRLYGRAGFVLRGELLLPGHTEAHLDLFWQA</sequence>